<organism evidence="1">
    <name type="scientific">Arundo donax</name>
    <name type="common">Giant reed</name>
    <name type="synonym">Donax arundinaceus</name>
    <dbReference type="NCBI Taxonomy" id="35708"/>
    <lineage>
        <taxon>Eukaryota</taxon>
        <taxon>Viridiplantae</taxon>
        <taxon>Streptophyta</taxon>
        <taxon>Embryophyta</taxon>
        <taxon>Tracheophyta</taxon>
        <taxon>Spermatophyta</taxon>
        <taxon>Magnoliopsida</taxon>
        <taxon>Liliopsida</taxon>
        <taxon>Poales</taxon>
        <taxon>Poaceae</taxon>
        <taxon>PACMAD clade</taxon>
        <taxon>Arundinoideae</taxon>
        <taxon>Arundineae</taxon>
        <taxon>Arundo</taxon>
    </lineage>
</organism>
<dbReference type="EMBL" id="GBRH01248110">
    <property type="protein sequence ID" value="JAD49785.1"/>
    <property type="molecule type" value="Transcribed_RNA"/>
</dbReference>
<evidence type="ECO:0000313" key="1">
    <source>
        <dbReference type="EMBL" id="JAD49785.1"/>
    </source>
</evidence>
<proteinExistence type="predicted"/>
<protein>
    <submittedName>
        <fullName evidence="1">Uncharacterized protein</fullName>
    </submittedName>
</protein>
<reference evidence="1" key="1">
    <citation type="submission" date="2014-09" db="EMBL/GenBank/DDBJ databases">
        <authorList>
            <person name="Magalhaes I.L.F."/>
            <person name="Oliveira U."/>
            <person name="Santos F.R."/>
            <person name="Vidigal T.H.D.A."/>
            <person name="Brescovit A.D."/>
            <person name="Santos A.J."/>
        </authorList>
    </citation>
    <scope>NUCLEOTIDE SEQUENCE</scope>
    <source>
        <tissue evidence="1">Shoot tissue taken approximately 20 cm above the soil surface</tissue>
    </source>
</reference>
<accession>A0A0A9ALG6</accession>
<name>A0A0A9ALG6_ARUDO</name>
<reference evidence="1" key="2">
    <citation type="journal article" date="2015" name="Data Brief">
        <title>Shoot transcriptome of the giant reed, Arundo donax.</title>
        <authorList>
            <person name="Barrero R.A."/>
            <person name="Guerrero F.D."/>
            <person name="Moolhuijzen P."/>
            <person name="Goolsby J.A."/>
            <person name="Tidwell J."/>
            <person name="Bellgard S.E."/>
            <person name="Bellgard M.I."/>
        </authorList>
    </citation>
    <scope>NUCLEOTIDE SEQUENCE</scope>
    <source>
        <tissue evidence="1">Shoot tissue taken approximately 20 cm above the soil surface</tissue>
    </source>
</reference>
<sequence>MSKMSRLWSPSST</sequence>